<evidence type="ECO:0000256" key="1">
    <source>
        <dbReference type="SAM" id="MobiDB-lite"/>
    </source>
</evidence>
<evidence type="ECO:0000313" key="4">
    <source>
        <dbReference type="Proteomes" id="UP000024635"/>
    </source>
</evidence>
<keyword evidence="4" id="KW-1185">Reference proteome</keyword>
<evidence type="ECO:0000259" key="2">
    <source>
        <dbReference type="Pfam" id="PF13087"/>
    </source>
</evidence>
<reference evidence="4" key="1">
    <citation type="journal article" date="2015" name="Nat. Genet.">
        <title>The genome and transcriptome of the zoonotic hookworm Ancylostoma ceylanicum identify infection-specific gene families.</title>
        <authorList>
            <person name="Schwarz E.M."/>
            <person name="Hu Y."/>
            <person name="Antoshechkin I."/>
            <person name="Miller M.M."/>
            <person name="Sternberg P.W."/>
            <person name="Aroian R.V."/>
        </authorList>
    </citation>
    <scope>NUCLEOTIDE SEQUENCE</scope>
    <source>
        <strain evidence="4">HY135</strain>
    </source>
</reference>
<dbReference type="AlphaFoldDB" id="A0A016W9G7"/>
<feature type="domain" description="DNA2/NAM7 helicase-like C-terminal" evidence="2">
    <location>
        <begin position="75"/>
        <end position="146"/>
    </location>
</feature>
<dbReference type="InterPro" id="IPR041679">
    <property type="entry name" value="DNA2/NAM7-like_C"/>
</dbReference>
<dbReference type="Pfam" id="PF13087">
    <property type="entry name" value="AAA_12"/>
    <property type="match status" value="1"/>
</dbReference>
<dbReference type="Gene3D" id="3.40.50.300">
    <property type="entry name" value="P-loop containing nucleotide triphosphate hydrolases"/>
    <property type="match status" value="1"/>
</dbReference>
<protein>
    <recommendedName>
        <fullName evidence="2">DNA2/NAM7 helicase-like C-terminal domain-containing protein</fullName>
    </recommendedName>
</protein>
<name>A0A016W9G7_9BILA</name>
<dbReference type="InterPro" id="IPR027417">
    <property type="entry name" value="P-loop_NTPase"/>
</dbReference>
<comment type="caution">
    <text evidence="3">The sequence shown here is derived from an EMBL/GenBank/DDBJ whole genome shotgun (WGS) entry which is preliminary data.</text>
</comment>
<gene>
    <name evidence="3" type="primary">Acey_s0958.g3214</name>
    <name evidence="3" type="ORF">Y032_0958g3214</name>
</gene>
<dbReference type="EMBL" id="JARK01000558">
    <property type="protein sequence ID" value="EYC35922.1"/>
    <property type="molecule type" value="Genomic_DNA"/>
</dbReference>
<proteinExistence type="predicted"/>
<evidence type="ECO:0000313" key="3">
    <source>
        <dbReference type="EMBL" id="EYC35922.1"/>
    </source>
</evidence>
<sequence length="164" mass="18034">MARTLCKVFMARQSSPLRSKEHQRHAPNGKGHPDSTAYGHFLCSPGSQHPAELLHLRQNPSGRDKGGRSPTTDRMVCFPNPEAPSVFVNVKGTSVKPVGHSHHNPAEASICQALVRSVLQQGVESSSIALITFYEEQQNICRTSRKNPASKFQLCTPYKNESTT</sequence>
<accession>A0A016W9G7</accession>
<organism evidence="3 4">
    <name type="scientific">Ancylostoma ceylanicum</name>
    <dbReference type="NCBI Taxonomy" id="53326"/>
    <lineage>
        <taxon>Eukaryota</taxon>
        <taxon>Metazoa</taxon>
        <taxon>Ecdysozoa</taxon>
        <taxon>Nematoda</taxon>
        <taxon>Chromadorea</taxon>
        <taxon>Rhabditida</taxon>
        <taxon>Rhabditina</taxon>
        <taxon>Rhabditomorpha</taxon>
        <taxon>Strongyloidea</taxon>
        <taxon>Ancylostomatidae</taxon>
        <taxon>Ancylostomatinae</taxon>
        <taxon>Ancylostoma</taxon>
    </lineage>
</organism>
<dbReference type="OrthoDB" id="5851052at2759"/>
<feature type="region of interest" description="Disordered" evidence="1">
    <location>
        <begin position="12"/>
        <end position="38"/>
    </location>
</feature>
<dbReference type="Proteomes" id="UP000024635">
    <property type="component" value="Unassembled WGS sequence"/>
</dbReference>